<dbReference type="AlphaFoldDB" id="A0A1V4ESW1"/>
<keyword evidence="7" id="KW-1185">Reference proteome</keyword>
<keyword evidence="2" id="KW-0812">Transmembrane</keyword>
<feature type="compositionally biased region" description="Polar residues" evidence="1">
    <location>
        <begin position="430"/>
        <end position="441"/>
    </location>
</feature>
<feature type="domain" description="Anti-sigma factor RsgI-like middle" evidence="3">
    <location>
        <begin position="86"/>
        <end position="216"/>
    </location>
</feature>
<feature type="compositionally biased region" description="Low complexity" evidence="1">
    <location>
        <begin position="493"/>
        <end position="515"/>
    </location>
</feature>
<evidence type="ECO:0000256" key="1">
    <source>
        <dbReference type="SAM" id="MobiDB-lite"/>
    </source>
</evidence>
<dbReference type="Proteomes" id="UP000190229">
    <property type="component" value="Unassembled WGS sequence"/>
</dbReference>
<reference evidence="5 7" key="2">
    <citation type="submission" date="2017-02" db="EMBL/GenBank/DDBJ databases">
        <title>Draft genome of Acidibacillus ferrooxidans Huett2.</title>
        <authorList>
            <person name="Schopf S."/>
        </authorList>
    </citation>
    <scope>NUCLEOTIDE SEQUENCE [LARGE SCALE GENOMIC DNA]</scope>
    <source>
        <strain evidence="5 7">Huett2</strain>
    </source>
</reference>
<evidence type="ECO:0000256" key="2">
    <source>
        <dbReference type="SAM" id="Phobius"/>
    </source>
</evidence>
<dbReference type="Pfam" id="PF23750">
    <property type="entry name" value="RsgI_M"/>
    <property type="match status" value="1"/>
</dbReference>
<dbReference type="InterPro" id="IPR055431">
    <property type="entry name" value="RsgI_M"/>
</dbReference>
<accession>A0A1V4ESW1</accession>
<reference evidence="4 6" key="1">
    <citation type="submission" date="2016-02" db="EMBL/GenBank/DDBJ databases">
        <title>Draft genome sequence of Acidibacillus ferrooxidans SLC66.</title>
        <authorList>
            <person name="Oliveira G."/>
            <person name="Nancucheo I."/>
            <person name="Dall'Agnol H."/>
            <person name="Johnson B."/>
            <person name="Oliveira R."/>
            <person name="Nunes G.L."/>
            <person name="Tzotzos G."/>
            <person name="Orellana S.C."/>
            <person name="Salim A.C."/>
            <person name="Araujo F.M."/>
        </authorList>
    </citation>
    <scope>NUCLEOTIDE SEQUENCE [LARGE SCALE GENOMIC DNA]</scope>
    <source>
        <strain evidence="4 6">SLC66</strain>
    </source>
</reference>
<feature type="region of interest" description="Disordered" evidence="1">
    <location>
        <begin position="286"/>
        <end position="541"/>
    </location>
</feature>
<feature type="transmembrane region" description="Helical" evidence="2">
    <location>
        <begin position="58"/>
        <end position="78"/>
    </location>
</feature>
<dbReference type="Proteomes" id="UP000077421">
    <property type="component" value="Unassembled WGS sequence"/>
</dbReference>
<evidence type="ECO:0000313" key="7">
    <source>
        <dbReference type="Proteomes" id="UP000190229"/>
    </source>
</evidence>
<comment type="caution">
    <text evidence="5">The sequence shown here is derived from an EMBL/GenBank/DDBJ whole genome shotgun (WGS) entry which is preliminary data.</text>
</comment>
<keyword evidence="2" id="KW-0472">Membrane</keyword>
<organism evidence="5 7">
    <name type="scientific">Ferroacidibacillus organovorans</name>
    <dbReference type="NCBI Taxonomy" id="1765683"/>
    <lineage>
        <taxon>Bacteria</taxon>
        <taxon>Bacillati</taxon>
        <taxon>Bacillota</taxon>
        <taxon>Bacilli</taxon>
        <taxon>Bacillales</taxon>
        <taxon>Alicyclobacillaceae</taxon>
        <taxon>Ferroacidibacillus</taxon>
    </lineage>
</organism>
<keyword evidence="2" id="KW-1133">Transmembrane helix</keyword>
<name>A0A1V4ESW1_9BACL</name>
<proteinExistence type="predicted"/>
<feature type="compositionally biased region" description="Basic residues" evidence="1">
    <location>
        <begin position="531"/>
        <end position="541"/>
    </location>
</feature>
<feature type="compositionally biased region" description="Polar residues" evidence="1">
    <location>
        <begin position="518"/>
        <end position="528"/>
    </location>
</feature>
<feature type="compositionally biased region" description="Basic and acidic residues" evidence="1">
    <location>
        <begin position="392"/>
        <end position="410"/>
    </location>
</feature>
<protein>
    <recommendedName>
        <fullName evidence="3">Anti-sigma factor RsgI-like middle domain-containing protein</fullName>
    </recommendedName>
</protein>
<feature type="compositionally biased region" description="Basic and acidic residues" evidence="1">
    <location>
        <begin position="359"/>
        <end position="370"/>
    </location>
</feature>
<dbReference type="EMBL" id="MWPS01000026">
    <property type="protein sequence ID" value="OPG15940.1"/>
    <property type="molecule type" value="Genomic_DNA"/>
</dbReference>
<evidence type="ECO:0000313" key="6">
    <source>
        <dbReference type="Proteomes" id="UP000077421"/>
    </source>
</evidence>
<sequence length="541" mass="56031">MSFPDDATAVIMTPHAGFEKIARTETMQLGERIDIPATLLDGSLTQLRARRRLRTRTGAFGAVAGLFLVAFLSLSQLMPAFAKPTAYLSIDINPSIQFSVSNQNIVLGVAALDSDGGRALEGLHLVHLPIKTAVKRYLQKIATLGYLHALSSVIVTSTPGNHVASTQLQSLLALTDASIRSTVGKRQVFVASFIASPSLWRLAQRLHVSPGRLAFYVEARRRGLHVSWREIESGALSPAVGGREVANRIVQTVSSDKTLSHVLTLVTAHLTQNATKNTFKNAVIASAPPLPPLPPIQVSSTTRSAPGSRENPAGHAKDKTGDGKTRPAVDQAKTLPSPGAGSLQTKVPAILPALPPMTDGHHPGESEKHPRGGGSEKIPGNSDGNSLSQGDAKSHSGSDSHGDGKSHKTGDGTAQSEQGTLPSVVVGSITPPSIRQPSANAQGGDGHPKSGDGKQPGSDNLAGNGSDHSQGAPITVAGQGGLSLPALPPIAQSSDSSTQGSRSLTSSAGSSGDAAVNGDQQHQPSQDSGKNHHHHKKNGDG</sequence>
<gene>
    <name evidence="4" type="ORF">AYW79_12195</name>
    <name evidence="5" type="ORF">B2M26_10115</name>
</gene>
<dbReference type="EMBL" id="LSUQ01000049">
    <property type="protein sequence ID" value="OAG93144.1"/>
    <property type="molecule type" value="Genomic_DNA"/>
</dbReference>
<evidence type="ECO:0000259" key="3">
    <source>
        <dbReference type="Pfam" id="PF23750"/>
    </source>
</evidence>
<evidence type="ECO:0000313" key="5">
    <source>
        <dbReference type="EMBL" id="OPG15940.1"/>
    </source>
</evidence>
<evidence type="ECO:0000313" key="4">
    <source>
        <dbReference type="EMBL" id="OAG93144.1"/>
    </source>
</evidence>
<feature type="compositionally biased region" description="Basic and acidic residues" evidence="1">
    <location>
        <begin position="315"/>
        <end position="327"/>
    </location>
</feature>
<feature type="compositionally biased region" description="Polar residues" evidence="1">
    <location>
        <begin position="412"/>
        <end position="421"/>
    </location>
</feature>
<feature type="compositionally biased region" description="Polar residues" evidence="1">
    <location>
        <begin position="457"/>
        <end position="469"/>
    </location>
</feature>